<feature type="domain" description="Chorismate-utilising enzyme C-terminal" evidence="1">
    <location>
        <begin position="171"/>
        <end position="434"/>
    </location>
</feature>
<evidence type="ECO:0000313" key="3">
    <source>
        <dbReference type="Proteomes" id="UP001239215"/>
    </source>
</evidence>
<dbReference type="InterPro" id="IPR019999">
    <property type="entry name" value="Anth_synth_I-like"/>
</dbReference>
<dbReference type="PRINTS" id="PR00095">
    <property type="entry name" value="ANTSNTHASEI"/>
</dbReference>
<dbReference type="SUPFAM" id="SSF56322">
    <property type="entry name" value="ADC synthase"/>
    <property type="match status" value="1"/>
</dbReference>
<keyword evidence="2" id="KW-0808">Transferase</keyword>
<dbReference type="PANTHER" id="PTHR11236">
    <property type="entry name" value="AMINOBENZOATE/ANTHRANILATE SYNTHASE"/>
    <property type="match status" value="1"/>
</dbReference>
<dbReference type="Proteomes" id="UP001239215">
    <property type="component" value="Unassembled WGS sequence"/>
</dbReference>
<reference evidence="2" key="1">
    <citation type="submission" date="2023-07" db="EMBL/GenBank/DDBJ databases">
        <title>Functional and genomic diversity of the sorghum phyllosphere microbiome.</title>
        <authorList>
            <person name="Shade A."/>
        </authorList>
    </citation>
    <scope>NUCLEOTIDE SEQUENCE</scope>
    <source>
        <strain evidence="2">SORGH_AS_1067</strain>
    </source>
</reference>
<dbReference type="EMBL" id="JAUTAN010000001">
    <property type="protein sequence ID" value="MDQ1105889.1"/>
    <property type="molecule type" value="Genomic_DNA"/>
</dbReference>
<accession>A0AAJ1X316</accession>
<dbReference type="InterPro" id="IPR005801">
    <property type="entry name" value="ADC_synthase"/>
</dbReference>
<gene>
    <name evidence="2" type="ORF">QE405_003173</name>
</gene>
<sequence>MTTPAPGVTDADVAALAAAYPRCVLLDGSAGRPWSGDRSVVAGLDEDDVSLTWDATAGEVRRWTGRPGAWRGVVVGDDVFTVLEREVAAAPGARWFGWLGYGARSDLPARRDAADAPDAVWMRPSRLRHVGGLGGTFPGRPGNVSHSASNLMVKATLSPVDRGKLQPPAWYRTAFTQVQEALHAGESYEVNLTHRAEAATTAAPAEVYAALRAATPAPYAAFLQHDVTGTSDAARARGWLLAASPERYARIGPTDVGRARRIETKPMKGTAPRGATPAEDAALRDALTTDEKVRAENLMIVDLLRNDVSSVSRPGTVTVPELMVTETYAAVHQLVSTIVGELRPEVTTVEAVRALFPAGSMTGAPKHRTMQVIEAVESSARGVYAGAFGWLDGDGADLGVVIRSLASRDGRTWRAGTGGGITVRSTVEDEWAEAGWKLERVLAAVAGAGPATTPAPAGPPAAPAGS</sequence>
<dbReference type="GO" id="GO:0005737">
    <property type="term" value="C:cytoplasm"/>
    <property type="evidence" value="ECO:0007669"/>
    <property type="project" value="TreeGrafter"/>
</dbReference>
<dbReference type="PANTHER" id="PTHR11236:SF18">
    <property type="entry name" value="AMINODEOXYCHORISMATE SYNTHASE"/>
    <property type="match status" value="1"/>
</dbReference>
<comment type="caution">
    <text evidence="2">The sequence shown here is derived from an EMBL/GenBank/DDBJ whole genome shotgun (WGS) entry which is preliminary data.</text>
</comment>
<keyword evidence="2" id="KW-0032">Aminotransferase</keyword>
<dbReference type="Pfam" id="PF00425">
    <property type="entry name" value="Chorismate_bind"/>
    <property type="match status" value="1"/>
</dbReference>
<dbReference type="GO" id="GO:0000162">
    <property type="term" value="P:L-tryptophan biosynthetic process"/>
    <property type="evidence" value="ECO:0007669"/>
    <property type="project" value="TreeGrafter"/>
</dbReference>
<dbReference type="InterPro" id="IPR015890">
    <property type="entry name" value="Chorismate_C"/>
</dbReference>
<proteinExistence type="predicted"/>
<protein>
    <submittedName>
        <fullName evidence="2">Para-aminobenzoate synthetase</fullName>
        <ecNumber evidence="2">2.6.1.85</ecNumber>
    </submittedName>
</protein>
<name>A0AAJ1X316_9ACTN</name>
<dbReference type="GO" id="GO:0046820">
    <property type="term" value="F:4-amino-4-deoxychorismate synthase activity"/>
    <property type="evidence" value="ECO:0007669"/>
    <property type="project" value="UniProtKB-EC"/>
</dbReference>
<dbReference type="RefSeq" id="WP_307202546.1">
    <property type="nucleotide sequence ID" value="NZ_JAUTAN010000001.1"/>
</dbReference>
<dbReference type="GO" id="GO:0008153">
    <property type="term" value="P:4-aminobenzoate biosynthetic process"/>
    <property type="evidence" value="ECO:0007669"/>
    <property type="project" value="TreeGrafter"/>
</dbReference>
<dbReference type="EC" id="2.6.1.85" evidence="2"/>
<dbReference type="Gene3D" id="3.60.120.10">
    <property type="entry name" value="Anthranilate synthase"/>
    <property type="match status" value="1"/>
</dbReference>
<evidence type="ECO:0000259" key="1">
    <source>
        <dbReference type="Pfam" id="PF00425"/>
    </source>
</evidence>
<evidence type="ECO:0000313" key="2">
    <source>
        <dbReference type="EMBL" id="MDQ1105889.1"/>
    </source>
</evidence>
<dbReference type="AlphaFoldDB" id="A0AAJ1X316"/>
<organism evidence="2 3">
    <name type="scientific">Nocardioides zeae</name>
    <dbReference type="NCBI Taxonomy" id="1457234"/>
    <lineage>
        <taxon>Bacteria</taxon>
        <taxon>Bacillati</taxon>
        <taxon>Actinomycetota</taxon>
        <taxon>Actinomycetes</taxon>
        <taxon>Propionibacteriales</taxon>
        <taxon>Nocardioidaceae</taxon>
        <taxon>Nocardioides</taxon>
    </lineage>
</organism>